<evidence type="ECO:0000259" key="3">
    <source>
        <dbReference type="Pfam" id="PF02517"/>
    </source>
</evidence>
<evidence type="ECO:0000256" key="1">
    <source>
        <dbReference type="ARBA" id="ARBA00009067"/>
    </source>
</evidence>
<evidence type="ECO:0000313" key="6">
    <source>
        <dbReference type="Proteomes" id="UP001456307"/>
    </source>
</evidence>
<dbReference type="GO" id="GO:0004175">
    <property type="term" value="F:endopeptidase activity"/>
    <property type="evidence" value="ECO:0007669"/>
    <property type="project" value="UniProtKB-ARBA"/>
</dbReference>
<keyword evidence="2" id="KW-0812">Transmembrane</keyword>
<reference evidence="5" key="1">
    <citation type="submission" date="2024-04" db="EMBL/GenBank/DDBJ databases">
        <title>Limosilactobacillus allomucosae sp. nov., a novel species isolated from wild boar faecal samples as a potential probiotics for domestic pigs.</title>
        <authorList>
            <person name="Chen B."/>
        </authorList>
    </citation>
    <scope>NUCLEOTIDE SEQUENCE</scope>
    <source>
        <strain evidence="5">WILCCON 0051</strain>
    </source>
</reference>
<sequence length="214" mass="24226">MTEDTTQRTDWTIVISYYLIWLGSSLLAGKTSYLSSYAMAGLDTVMLIAIFWRSKELKRPIDINLLKGIGWGLIAWGAVLLAMLGIKALTNNTVGSSNTGLILHMMRKQWLYTIYIVIVAPLLEEIVFRQCLYRRIDTWMTKHWPGMLPKAQFIAAALVVALFFAAMHGDTSLWEYVLISLVLQGLYQRYGDLRVSMAAHLVFNLTTLIVLTCL</sequence>
<feature type="transmembrane region" description="Helical" evidence="2">
    <location>
        <begin position="34"/>
        <end position="52"/>
    </location>
</feature>
<dbReference type="PANTHER" id="PTHR36435">
    <property type="entry name" value="SLR1288 PROTEIN"/>
    <property type="match status" value="1"/>
</dbReference>
<comment type="similarity">
    <text evidence="1">Belongs to the UPF0177 family.</text>
</comment>
<proteinExistence type="inferred from homology"/>
<feature type="transmembrane region" description="Helical" evidence="2">
    <location>
        <begin position="148"/>
        <end position="167"/>
    </location>
</feature>
<dbReference type="InterPro" id="IPR052710">
    <property type="entry name" value="CAAX_protease"/>
</dbReference>
<dbReference type="PANTHER" id="PTHR36435:SF1">
    <property type="entry name" value="CAAX AMINO TERMINAL PROTEASE FAMILY PROTEIN"/>
    <property type="match status" value="1"/>
</dbReference>
<gene>
    <name evidence="4" type="ORF">AAVZ08_04835</name>
    <name evidence="5" type="ORF">ABC765_04910</name>
</gene>
<accession>A0AAU7C5N9</accession>
<feature type="transmembrane region" description="Helical" evidence="2">
    <location>
        <begin position="64"/>
        <end position="89"/>
    </location>
</feature>
<keyword evidence="2" id="KW-1133">Transmembrane helix</keyword>
<dbReference type="AlphaFoldDB" id="A0AAU7C5N9"/>
<dbReference type="Pfam" id="PF02517">
    <property type="entry name" value="Rce1-like"/>
    <property type="match status" value="1"/>
</dbReference>
<dbReference type="InterPro" id="IPR003675">
    <property type="entry name" value="Rce1/LyrA-like_dom"/>
</dbReference>
<evidence type="ECO:0000313" key="4">
    <source>
        <dbReference type="EMBL" id="MEO5285926.1"/>
    </source>
</evidence>
<keyword evidence="2" id="KW-0472">Membrane</keyword>
<evidence type="ECO:0000313" key="5">
    <source>
        <dbReference type="EMBL" id="XBG96428.1"/>
    </source>
</evidence>
<feature type="transmembrane region" description="Helical" evidence="2">
    <location>
        <begin position="109"/>
        <end position="128"/>
    </location>
</feature>
<organism evidence="5">
    <name type="scientific">Limosilactobacillus allomucosae</name>
    <dbReference type="NCBI Taxonomy" id="3142938"/>
    <lineage>
        <taxon>Bacteria</taxon>
        <taxon>Bacillati</taxon>
        <taxon>Bacillota</taxon>
        <taxon>Bacilli</taxon>
        <taxon>Lactobacillales</taxon>
        <taxon>Lactobacillaceae</taxon>
        <taxon>Limosilactobacillus</taxon>
    </lineage>
</organism>
<dbReference type="GO" id="GO:0080120">
    <property type="term" value="P:CAAX-box protein maturation"/>
    <property type="evidence" value="ECO:0007669"/>
    <property type="project" value="UniProtKB-ARBA"/>
</dbReference>
<dbReference type="KEGG" id="lalo:ABC765_04910"/>
<dbReference type="EMBL" id="JBCNVT010000001">
    <property type="protein sequence ID" value="MEO5285926.1"/>
    <property type="molecule type" value="Genomic_DNA"/>
</dbReference>
<dbReference type="EMBL" id="CP154878">
    <property type="protein sequence ID" value="XBG96428.1"/>
    <property type="molecule type" value="Genomic_DNA"/>
</dbReference>
<feature type="domain" description="CAAX prenyl protease 2/Lysostaphin resistance protein A-like" evidence="3">
    <location>
        <begin position="109"/>
        <end position="205"/>
    </location>
</feature>
<dbReference type="RefSeq" id="WP_347963531.1">
    <property type="nucleotide sequence ID" value="NZ_CP154878.1"/>
</dbReference>
<protein>
    <submittedName>
        <fullName evidence="5">Type II CAAX endopeptidase family protein</fullName>
    </submittedName>
</protein>
<feature type="transmembrane region" description="Helical" evidence="2">
    <location>
        <begin position="12"/>
        <end position="28"/>
    </location>
</feature>
<reference evidence="4 6" key="2">
    <citation type="submission" date="2024-04" db="EMBL/GenBank/DDBJ databases">
        <title>Limosilactobacillus allomucosae sp. nov., a novel species isolated from wild boar faecal samples as potential probiotics for domestic pigs.</title>
        <authorList>
            <person name="Chen B."/>
        </authorList>
    </citation>
    <scope>NUCLEOTIDE SEQUENCE [LARGE SCALE GENOMIC DNA]</scope>
    <source>
        <strain evidence="4 6">WILCCON 0055</strain>
    </source>
</reference>
<dbReference type="Proteomes" id="UP001456307">
    <property type="component" value="Unassembled WGS sequence"/>
</dbReference>
<evidence type="ECO:0000256" key="2">
    <source>
        <dbReference type="SAM" id="Phobius"/>
    </source>
</evidence>
<keyword evidence="6" id="KW-1185">Reference proteome</keyword>
<name>A0AAU7C5N9_9LACO</name>